<dbReference type="GO" id="GO:0006508">
    <property type="term" value="P:proteolysis"/>
    <property type="evidence" value="ECO:0007669"/>
    <property type="project" value="UniProtKB-KW"/>
</dbReference>
<evidence type="ECO:0000256" key="3">
    <source>
        <dbReference type="ARBA" id="ARBA00022825"/>
    </source>
</evidence>
<dbReference type="PROSITE" id="PS00135">
    <property type="entry name" value="TRYPSIN_SER"/>
    <property type="match status" value="1"/>
</dbReference>
<dbReference type="Pfam" id="PF00089">
    <property type="entry name" value="Trypsin"/>
    <property type="match status" value="1"/>
</dbReference>
<evidence type="ECO:0000313" key="7">
    <source>
        <dbReference type="EMBL" id="CAD7405126.1"/>
    </source>
</evidence>
<dbReference type="InterPro" id="IPR050127">
    <property type="entry name" value="Serine_Proteases_S1"/>
</dbReference>
<accession>A0A7R9CZA1</accession>
<dbReference type="InterPro" id="IPR009003">
    <property type="entry name" value="Peptidase_S1_PA"/>
</dbReference>
<dbReference type="CDD" id="cd00190">
    <property type="entry name" value="Tryp_SPc"/>
    <property type="match status" value="1"/>
</dbReference>
<evidence type="ECO:0000259" key="6">
    <source>
        <dbReference type="PROSITE" id="PS50240"/>
    </source>
</evidence>
<sequence>MLSCKHLQLSSSLTLGKNNVNSIRLGDFQPWEGTRCTISGWGVMDNNNLGHIPLNLRFANVNITNQQNCSRLVPEGAICAGDLRLGGVDSCQGDSGGPLVCNGVLSGLVSSGNGCGLPGNPGVYASVSYYRDWIVRNHGVTVSPGGPWTIAILMLVFKML</sequence>
<dbReference type="EMBL" id="OC319350">
    <property type="protein sequence ID" value="CAD7405126.1"/>
    <property type="molecule type" value="Genomic_DNA"/>
</dbReference>
<gene>
    <name evidence="7" type="ORF">TCEB3V08_LOCUS7840</name>
</gene>
<feature type="domain" description="Peptidase S1" evidence="6">
    <location>
        <begin position="7"/>
        <end position="139"/>
    </location>
</feature>
<keyword evidence="1" id="KW-0645">Protease</keyword>
<evidence type="ECO:0000256" key="2">
    <source>
        <dbReference type="ARBA" id="ARBA00022801"/>
    </source>
</evidence>
<evidence type="ECO:0000256" key="4">
    <source>
        <dbReference type="ARBA" id="ARBA00023157"/>
    </source>
</evidence>
<dbReference type="InterPro" id="IPR043504">
    <property type="entry name" value="Peptidase_S1_PA_chymotrypsin"/>
</dbReference>
<dbReference type="GO" id="GO:0005615">
    <property type="term" value="C:extracellular space"/>
    <property type="evidence" value="ECO:0007669"/>
    <property type="project" value="TreeGrafter"/>
</dbReference>
<dbReference type="AlphaFoldDB" id="A0A7R9CZA1"/>
<dbReference type="PANTHER" id="PTHR24264">
    <property type="entry name" value="TRYPSIN-RELATED"/>
    <property type="match status" value="1"/>
</dbReference>
<dbReference type="PROSITE" id="PS50240">
    <property type="entry name" value="TRYPSIN_DOM"/>
    <property type="match status" value="1"/>
</dbReference>
<proteinExistence type="inferred from homology"/>
<keyword evidence="2" id="KW-0378">Hydrolase</keyword>
<name>A0A7R9CZA1_TIMCR</name>
<dbReference type="Gene3D" id="2.40.10.10">
    <property type="entry name" value="Trypsin-like serine proteases"/>
    <property type="match status" value="2"/>
</dbReference>
<protein>
    <recommendedName>
        <fullName evidence="6">Peptidase S1 domain-containing protein</fullName>
    </recommendedName>
</protein>
<evidence type="ECO:0000256" key="5">
    <source>
        <dbReference type="ARBA" id="ARBA00024195"/>
    </source>
</evidence>
<keyword evidence="4" id="KW-1015">Disulfide bond</keyword>
<dbReference type="SMART" id="SM00020">
    <property type="entry name" value="Tryp_SPc"/>
    <property type="match status" value="1"/>
</dbReference>
<dbReference type="PANTHER" id="PTHR24264:SF83">
    <property type="entry name" value="COMPLEMENT FACTOR I"/>
    <property type="match status" value="1"/>
</dbReference>
<dbReference type="SUPFAM" id="SSF50494">
    <property type="entry name" value="Trypsin-like serine proteases"/>
    <property type="match status" value="1"/>
</dbReference>
<keyword evidence="3" id="KW-0720">Serine protease</keyword>
<dbReference type="InterPro" id="IPR001254">
    <property type="entry name" value="Trypsin_dom"/>
</dbReference>
<organism evidence="7">
    <name type="scientific">Timema cristinae</name>
    <name type="common">Walking stick</name>
    <dbReference type="NCBI Taxonomy" id="61476"/>
    <lineage>
        <taxon>Eukaryota</taxon>
        <taxon>Metazoa</taxon>
        <taxon>Ecdysozoa</taxon>
        <taxon>Arthropoda</taxon>
        <taxon>Hexapoda</taxon>
        <taxon>Insecta</taxon>
        <taxon>Pterygota</taxon>
        <taxon>Neoptera</taxon>
        <taxon>Polyneoptera</taxon>
        <taxon>Phasmatodea</taxon>
        <taxon>Timematodea</taxon>
        <taxon>Timematoidea</taxon>
        <taxon>Timematidae</taxon>
        <taxon>Timema</taxon>
    </lineage>
</organism>
<dbReference type="FunFam" id="2.40.10.10:FF:000002">
    <property type="entry name" value="Transmembrane protease serine"/>
    <property type="match status" value="1"/>
</dbReference>
<dbReference type="InterPro" id="IPR033116">
    <property type="entry name" value="TRYPSIN_SER"/>
</dbReference>
<dbReference type="GO" id="GO:0004252">
    <property type="term" value="F:serine-type endopeptidase activity"/>
    <property type="evidence" value="ECO:0007669"/>
    <property type="project" value="InterPro"/>
</dbReference>
<comment type="similarity">
    <text evidence="5">Belongs to the peptidase S1 family. CLIP subfamily.</text>
</comment>
<reference evidence="7" key="1">
    <citation type="submission" date="2020-11" db="EMBL/GenBank/DDBJ databases">
        <authorList>
            <person name="Tran Van P."/>
        </authorList>
    </citation>
    <scope>NUCLEOTIDE SEQUENCE</scope>
</reference>
<evidence type="ECO:0000256" key="1">
    <source>
        <dbReference type="ARBA" id="ARBA00022670"/>
    </source>
</evidence>